<feature type="transmembrane region" description="Helical" evidence="1">
    <location>
        <begin position="293"/>
        <end position="311"/>
    </location>
</feature>
<evidence type="ECO:0000313" key="3">
    <source>
        <dbReference type="Proteomes" id="UP001595803"/>
    </source>
</evidence>
<dbReference type="SUPFAM" id="SSF103473">
    <property type="entry name" value="MFS general substrate transporter"/>
    <property type="match status" value="1"/>
</dbReference>
<dbReference type="RefSeq" id="WP_322473354.1">
    <property type="nucleotide sequence ID" value="NZ_JBHRZG010000007.1"/>
</dbReference>
<feature type="transmembrane region" description="Helical" evidence="1">
    <location>
        <begin position="270"/>
        <end position="287"/>
    </location>
</feature>
<sequence length="383" mass="38821">MAEARRTGVVWTLALLSTVGYGALYYAQPLLAVATEAQTGWTRVQTGGAFTGALLVTALLAPGIGRALDRHGGRTLLSAGAGLGAVALLILAVTPPFPLFVLAWLLAGVAMALTFYEATFTVLAQAVPAAVRTRATLHVTLVAGLASTLFVPLTAWLLQRGQVGGAATGLAALLLVVAVACWVGLPATGGRERATPLPFTPDATFARLGVAFTLARVVTVAVGLQLAPLLLAAGHPPARAAFLAGLMGLAALPGRAIFVPLLRHLPPAPLTALLLGGVGLSALFLLRPQGVEVAALGVVVFGLCNGALTLARAELLAGRYPDTFGAANGRLSLPVNLAQAVTPLGAGALYTLGGSYAPSLWLCVGLSVGAAWVVTGRPDLKKP</sequence>
<reference evidence="3" key="1">
    <citation type="journal article" date="2019" name="Int. J. Syst. Evol. Microbiol.">
        <title>The Global Catalogue of Microorganisms (GCM) 10K type strain sequencing project: providing services to taxonomists for standard genome sequencing and annotation.</title>
        <authorList>
            <consortium name="The Broad Institute Genomics Platform"/>
            <consortium name="The Broad Institute Genome Sequencing Center for Infectious Disease"/>
            <person name="Wu L."/>
            <person name="Ma J."/>
        </authorList>
    </citation>
    <scope>NUCLEOTIDE SEQUENCE [LARGE SCALE GENOMIC DNA]</scope>
    <source>
        <strain evidence="3">CCTCC AB 2017081</strain>
    </source>
</reference>
<evidence type="ECO:0000313" key="2">
    <source>
        <dbReference type="EMBL" id="MFC3832595.1"/>
    </source>
</evidence>
<evidence type="ECO:0000256" key="1">
    <source>
        <dbReference type="SAM" id="Phobius"/>
    </source>
</evidence>
<feature type="transmembrane region" description="Helical" evidence="1">
    <location>
        <begin position="164"/>
        <end position="185"/>
    </location>
</feature>
<dbReference type="Gene3D" id="1.20.1250.20">
    <property type="entry name" value="MFS general substrate transporter like domains"/>
    <property type="match status" value="1"/>
</dbReference>
<name>A0ABV7Z6F7_9DEIO</name>
<dbReference type="Pfam" id="PF07690">
    <property type="entry name" value="MFS_1"/>
    <property type="match status" value="1"/>
</dbReference>
<dbReference type="InterPro" id="IPR036259">
    <property type="entry name" value="MFS_trans_sf"/>
</dbReference>
<keyword evidence="1" id="KW-0812">Transmembrane</keyword>
<keyword evidence="1" id="KW-0472">Membrane</keyword>
<dbReference type="InterPro" id="IPR011701">
    <property type="entry name" value="MFS"/>
</dbReference>
<feature type="transmembrane region" description="Helical" evidence="1">
    <location>
        <begin position="47"/>
        <end position="68"/>
    </location>
</feature>
<accession>A0ABV7Z6F7</accession>
<dbReference type="PANTHER" id="PTHR11360">
    <property type="entry name" value="MONOCARBOXYLATE TRANSPORTER"/>
    <property type="match status" value="1"/>
</dbReference>
<keyword evidence="3" id="KW-1185">Reference proteome</keyword>
<feature type="transmembrane region" description="Helical" evidence="1">
    <location>
        <begin position="356"/>
        <end position="375"/>
    </location>
</feature>
<feature type="transmembrane region" description="Helical" evidence="1">
    <location>
        <begin position="75"/>
        <end position="93"/>
    </location>
</feature>
<feature type="transmembrane region" description="Helical" evidence="1">
    <location>
        <begin position="7"/>
        <end position="27"/>
    </location>
</feature>
<feature type="transmembrane region" description="Helical" evidence="1">
    <location>
        <begin position="205"/>
        <end position="226"/>
    </location>
</feature>
<keyword evidence="1" id="KW-1133">Transmembrane helix</keyword>
<feature type="transmembrane region" description="Helical" evidence="1">
    <location>
        <begin position="135"/>
        <end position="158"/>
    </location>
</feature>
<dbReference type="Proteomes" id="UP001595803">
    <property type="component" value="Unassembled WGS sequence"/>
</dbReference>
<dbReference type="EMBL" id="JBHRZG010000007">
    <property type="protein sequence ID" value="MFC3832595.1"/>
    <property type="molecule type" value="Genomic_DNA"/>
</dbReference>
<dbReference type="InterPro" id="IPR050327">
    <property type="entry name" value="Proton-linked_MCT"/>
</dbReference>
<comment type="caution">
    <text evidence="2">The sequence shown here is derived from an EMBL/GenBank/DDBJ whole genome shotgun (WGS) entry which is preliminary data.</text>
</comment>
<gene>
    <name evidence="2" type="ORF">ACFOSB_06960</name>
</gene>
<organism evidence="2 3">
    <name type="scientific">Deinococcus rufus</name>
    <dbReference type="NCBI Taxonomy" id="2136097"/>
    <lineage>
        <taxon>Bacteria</taxon>
        <taxon>Thermotogati</taxon>
        <taxon>Deinococcota</taxon>
        <taxon>Deinococci</taxon>
        <taxon>Deinococcales</taxon>
        <taxon>Deinococcaceae</taxon>
        <taxon>Deinococcus</taxon>
    </lineage>
</organism>
<protein>
    <submittedName>
        <fullName evidence="2">MFS transporter</fullName>
    </submittedName>
</protein>
<proteinExistence type="predicted"/>
<dbReference type="PANTHER" id="PTHR11360:SF290">
    <property type="entry name" value="MONOCARBOXYLATE MFS PERMEASE"/>
    <property type="match status" value="1"/>
</dbReference>
<feature type="transmembrane region" description="Helical" evidence="1">
    <location>
        <begin position="99"/>
        <end position="123"/>
    </location>
</feature>